<name>K2QKT3_MACPH</name>
<dbReference type="Proteomes" id="UP000007129">
    <property type="component" value="Unassembled WGS sequence"/>
</dbReference>
<dbReference type="VEuPathDB" id="FungiDB:MPH_12309"/>
<dbReference type="OrthoDB" id="76224at2759"/>
<dbReference type="HOGENOM" id="CLU_631636_0_0_1"/>
<dbReference type="InParanoid" id="K2QKT3"/>
<dbReference type="InterPro" id="IPR053263">
    <property type="entry name" value="Euk_RPA34_RNAP_subunit"/>
</dbReference>
<dbReference type="eggNOG" id="ENOG502SSMF">
    <property type="taxonomic scope" value="Eukaryota"/>
</dbReference>
<sequence length="423" mass="45447">MSAVKRTPIPLPGKAAAATNTPSKPPKPASKPIPQDDESSSEDSSDESSSGSDNAHIAAKTNGTSKPEVKKAATAQPASSSEASDSSEEEEDDEEEEGEEGGESSDEAEQAEQRAAPKKTETAKATATRKEASESGSGSEESESESESEEDTAPKSAQTASSAKLQTTQFRTSTFQPPSGFKSAKPGLSSSSNLAQLLHSTDLSQKQIWHITAPADIDIKQIKQFVRGSLKKPAIEHKGVGYAFIPGEKSTRAAAKLLIPTEKGYSAVPAEISETLHLQQIVNIPKLSAKKADSAHTTGATQKFVERPEKPARPQPEGLRMRFKPYGYSGDMTGTIGFDNEVAASAPKRKYGDAPAETTSPKKSRKDKKHKEKSRKEDAEAGEPMEGVELTVTKDAEEPEKKKKKKDKDKEGKKEKKEKKRKE</sequence>
<protein>
    <submittedName>
        <fullName evidence="2">RNA polymerase I subunit RPA34.5</fullName>
    </submittedName>
</protein>
<feature type="compositionally biased region" description="Acidic residues" evidence="1">
    <location>
        <begin position="140"/>
        <end position="151"/>
    </location>
</feature>
<dbReference type="AlphaFoldDB" id="K2QKT3"/>
<dbReference type="Pfam" id="PF08208">
    <property type="entry name" value="RNA_polI_A34"/>
    <property type="match status" value="1"/>
</dbReference>
<evidence type="ECO:0000313" key="2">
    <source>
        <dbReference type="EMBL" id="EKG10451.1"/>
    </source>
</evidence>
<feature type="region of interest" description="Disordered" evidence="1">
    <location>
        <begin position="292"/>
        <end position="423"/>
    </location>
</feature>
<gene>
    <name evidence="2" type="ORF">MPH_12309</name>
</gene>
<feature type="compositionally biased region" description="Polar residues" evidence="1">
    <location>
        <begin position="155"/>
        <end position="177"/>
    </location>
</feature>
<comment type="caution">
    <text evidence="2">The sequence shown here is derived from an EMBL/GenBank/DDBJ whole genome shotgun (WGS) entry which is preliminary data.</text>
</comment>
<evidence type="ECO:0000313" key="3">
    <source>
        <dbReference type="Proteomes" id="UP000007129"/>
    </source>
</evidence>
<dbReference type="Gene3D" id="6.20.250.70">
    <property type="match status" value="1"/>
</dbReference>
<dbReference type="GO" id="GO:0006360">
    <property type="term" value="P:transcription by RNA polymerase I"/>
    <property type="evidence" value="ECO:0007669"/>
    <property type="project" value="InterPro"/>
</dbReference>
<feature type="compositionally biased region" description="Acidic residues" evidence="1">
    <location>
        <begin position="85"/>
        <end position="110"/>
    </location>
</feature>
<dbReference type="InterPro" id="IPR013240">
    <property type="entry name" value="DNA-dir_RNA_pol1_su_RPA34"/>
</dbReference>
<feature type="compositionally biased region" description="Basic and acidic residues" evidence="1">
    <location>
        <begin position="392"/>
        <end position="401"/>
    </location>
</feature>
<organism evidence="2 3">
    <name type="scientific">Macrophomina phaseolina (strain MS6)</name>
    <name type="common">Charcoal rot fungus</name>
    <dbReference type="NCBI Taxonomy" id="1126212"/>
    <lineage>
        <taxon>Eukaryota</taxon>
        <taxon>Fungi</taxon>
        <taxon>Dikarya</taxon>
        <taxon>Ascomycota</taxon>
        <taxon>Pezizomycotina</taxon>
        <taxon>Dothideomycetes</taxon>
        <taxon>Dothideomycetes incertae sedis</taxon>
        <taxon>Botryosphaeriales</taxon>
        <taxon>Botryosphaeriaceae</taxon>
        <taxon>Macrophomina</taxon>
    </lineage>
</organism>
<reference evidence="2 3" key="1">
    <citation type="journal article" date="2012" name="BMC Genomics">
        <title>Tools to kill: Genome of one of the most destructive plant pathogenic fungi Macrophomina phaseolina.</title>
        <authorList>
            <person name="Islam M.S."/>
            <person name="Haque M.S."/>
            <person name="Islam M.M."/>
            <person name="Emdad E.M."/>
            <person name="Halim A."/>
            <person name="Hossen Q.M.M."/>
            <person name="Hossain M.Z."/>
            <person name="Ahmed B."/>
            <person name="Rahim S."/>
            <person name="Rahman M.S."/>
            <person name="Alam M.M."/>
            <person name="Hou S."/>
            <person name="Wan X."/>
            <person name="Saito J.A."/>
            <person name="Alam M."/>
        </authorList>
    </citation>
    <scope>NUCLEOTIDE SEQUENCE [LARGE SCALE GENOMIC DNA]</scope>
    <source>
        <strain evidence="2 3">MS6</strain>
    </source>
</reference>
<dbReference type="PANTHER" id="PTHR28155:SF1">
    <property type="entry name" value="DNA-DIRECTED RNA POLYMERASE I SUBUNIT RPA34.5-DOMAIN-CONTAINING PROTEIN"/>
    <property type="match status" value="1"/>
</dbReference>
<feature type="compositionally biased region" description="Basic and acidic residues" evidence="1">
    <location>
        <begin position="118"/>
        <end position="133"/>
    </location>
</feature>
<feature type="region of interest" description="Disordered" evidence="1">
    <location>
        <begin position="1"/>
        <end position="189"/>
    </location>
</feature>
<dbReference type="PANTHER" id="PTHR28155">
    <property type="entry name" value="ACR243WP"/>
    <property type="match status" value="1"/>
</dbReference>
<feature type="compositionally biased region" description="Basic residues" evidence="1">
    <location>
        <begin position="362"/>
        <end position="373"/>
    </location>
</feature>
<feature type="compositionally biased region" description="Acidic residues" evidence="1">
    <location>
        <begin position="35"/>
        <end position="46"/>
    </location>
</feature>
<dbReference type="STRING" id="1126212.K2QKT3"/>
<accession>K2QKT3</accession>
<proteinExistence type="predicted"/>
<evidence type="ECO:0000256" key="1">
    <source>
        <dbReference type="SAM" id="MobiDB-lite"/>
    </source>
</evidence>
<dbReference type="EMBL" id="AHHD01000517">
    <property type="protein sequence ID" value="EKG10451.1"/>
    <property type="molecule type" value="Genomic_DNA"/>
</dbReference>